<dbReference type="InterPro" id="IPR011257">
    <property type="entry name" value="DNA_glycosylase"/>
</dbReference>
<evidence type="ECO:0000313" key="7">
    <source>
        <dbReference type="Proteomes" id="UP000220922"/>
    </source>
</evidence>
<evidence type="ECO:0000256" key="2">
    <source>
        <dbReference type="ARBA" id="ARBA00022723"/>
    </source>
</evidence>
<dbReference type="Proteomes" id="UP000220922">
    <property type="component" value="Unassembled WGS sequence"/>
</dbReference>
<dbReference type="InterPro" id="IPR023170">
    <property type="entry name" value="HhH_base_excis_C"/>
</dbReference>
<evidence type="ECO:0000256" key="3">
    <source>
        <dbReference type="ARBA" id="ARBA00023004"/>
    </source>
</evidence>
<name>A0A2H3KZQ1_9CHLR</name>
<reference evidence="6 7" key="1">
    <citation type="submission" date="2016-05" db="EMBL/GenBank/DDBJ databases">
        <authorList>
            <person name="Lavstsen T."/>
            <person name="Jespersen J.S."/>
        </authorList>
    </citation>
    <scope>NUCLEOTIDE SEQUENCE [LARGE SCALE GENOMIC DNA]</scope>
    <source>
        <strain evidence="6 7">B7-9</strain>
    </source>
</reference>
<dbReference type="OrthoDB" id="9802365at2"/>
<dbReference type="SUPFAM" id="SSF48150">
    <property type="entry name" value="DNA-glycosylase"/>
    <property type="match status" value="1"/>
</dbReference>
<dbReference type="Gene3D" id="1.10.340.30">
    <property type="entry name" value="Hypothetical protein, domain 2"/>
    <property type="match status" value="1"/>
</dbReference>
<protein>
    <recommendedName>
        <fullName evidence="5">HhH-GPD domain-containing protein</fullName>
    </recommendedName>
</protein>
<keyword evidence="4" id="KW-0411">Iron-sulfur</keyword>
<dbReference type="AlphaFoldDB" id="A0A2H3KZQ1"/>
<dbReference type="GO" id="GO:0003824">
    <property type="term" value="F:catalytic activity"/>
    <property type="evidence" value="ECO:0007669"/>
    <property type="project" value="InterPro"/>
</dbReference>
<organism evidence="6 7">
    <name type="scientific">Candidatus Chloroploca asiatica</name>
    <dbReference type="NCBI Taxonomy" id="1506545"/>
    <lineage>
        <taxon>Bacteria</taxon>
        <taxon>Bacillati</taxon>
        <taxon>Chloroflexota</taxon>
        <taxon>Chloroflexia</taxon>
        <taxon>Chloroflexales</taxon>
        <taxon>Chloroflexineae</taxon>
        <taxon>Oscillochloridaceae</taxon>
        <taxon>Candidatus Chloroploca</taxon>
    </lineage>
</organism>
<dbReference type="GO" id="GO:0006284">
    <property type="term" value="P:base-excision repair"/>
    <property type="evidence" value="ECO:0007669"/>
    <property type="project" value="InterPro"/>
</dbReference>
<accession>A0A2H3KZQ1</accession>
<feature type="domain" description="HhH-GPD" evidence="5">
    <location>
        <begin position="54"/>
        <end position="202"/>
    </location>
</feature>
<sequence>MLLSGDPVTSPTLEAVYTRLLAHFGRLHGPLAVRPWWPIFGDDPAFEILVGAVLVQQTRWETVEQVVQRLLAADLLSPVALVQVAAADLVPLLRPVAFYPQKATGLRALAEYLVTKYQGRTATLLARPLDALRAELLALPRIGSETCDVTMLYGGGHPVFVVDAYTRRLFARVGPAPHQHEPERWHRDRYEQVRQTIEATLTELVPAEPPVALYAEFHAQINEVCVRYCLARPRCDGPPSRRVYSRQDGRESYLDRADGCPLRKICRYYCEEQGDATSRASVDRNRGKPA</sequence>
<comment type="caution">
    <text evidence="6">The sequence shown here is derived from an EMBL/GenBank/DDBJ whole genome shotgun (WGS) entry which is preliminary data.</text>
</comment>
<dbReference type="GO" id="GO:0051539">
    <property type="term" value="F:4 iron, 4 sulfur cluster binding"/>
    <property type="evidence" value="ECO:0007669"/>
    <property type="project" value="UniProtKB-KW"/>
</dbReference>
<proteinExistence type="predicted"/>
<dbReference type="EMBL" id="LYXE01000009">
    <property type="protein sequence ID" value="PDW01253.1"/>
    <property type="molecule type" value="Genomic_DNA"/>
</dbReference>
<dbReference type="InterPro" id="IPR003265">
    <property type="entry name" value="HhH-GPD_domain"/>
</dbReference>
<dbReference type="GO" id="GO:0046872">
    <property type="term" value="F:metal ion binding"/>
    <property type="evidence" value="ECO:0007669"/>
    <property type="project" value="UniProtKB-KW"/>
</dbReference>
<dbReference type="PANTHER" id="PTHR10359">
    <property type="entry name" value="A/G-SPECIFIC ADENINE GLYCOSYLASE/ENDONUCLEASE III"/>
    <property type="match status" value="1"/>
</dbReference>
<dbReference type="Gene3D" id="1.10.1670.10">
    <property type="entry name" value="Helix-hairpin-Helix base-excision DNA repair enzymes (C-terminal)"/>
    <property type="match status" value="1"/>
</dbReference>
<keyword evidence="1" id="KW-0004">4Fe-4S</keyword>
<gene>
    <name evidence="6" type="ORF">A9Q02_07405</name>
</gene>
<evidence type="ECO:0000256" key="1">
    <source>
        <dbReference type="ARBA" id="ARBA00022485"/>
    </source>
</evidence>
<evidence type="ECO:0000313" key="6">
    <source>
        <dbReference type="EMBL" id="PDW01253.1"/>
    </source>
</evidence>
<keyword evidence="3" id="KW-0408">Iron</keyword>
<dbReference type="CDD" id="cd00056">
    <property type="entry name" value="ENDO3c"/>
    <property type="match status" value="1"/>
</dbReference>
<keyword evidence="7" id="KW-1185">Reference proteome</keyword>
<evidence type="ECO:0000256" key="4">
    <source>
        <dbReference type="ARBA" id="ARBA00023014"/>
    </source>
</evidence>
<dbReference type="PANTHER" id="PTHR10359:SF19">
    <property type="entry name" value="DNA REPAIR GLYCOSYLASE MJ1434-RELATED"/>
    <property type="match status" value="1"/>
</dbReference>
<evidence type="ECO:0000259" key="5">
    <source>
        <dbReference type="SMART" id="SM00478"/>
    </source>
</evidence>
<dbReference type="Pfam" id="PF00730">
    <property type="entry name" value="HhH-GPD"/>
    <property type="match status" value="1"/>
</dbReference>
<keyword evidence="2" id="KW-0479">Metal-binding</keyword>
<dbReference type="SMART" id="SM00478">
    <property type="entry name" value="ENDO3c"/>
    <property type="match status" value="1"/>
</dbReference>